<evidence type="ECO:0000313" key="5">
    <source>
        <dbReference type="EMBL" id="MBJ7598282.1"/>
    </source>
</evidence>
<accession>A0A934NDC5</accession>
<dbReference type="InterPro" id="IPR036318">
    <property type="entry name" value="FAD-bd_PCMH-like_sf"/>
</dbReference>
<evidence type="ECO:0000256" key="2">
    <source>
        <dbReference type="ARBA" id="ARBA00022827"/>
    </source>
</evidence>
<proteinExistence type="predicted"/>
<dbReference type="RefSeq" id="WP_338201156.1">
    <property type="nucleotide sequence ID" value="NZ_JAEKNR010000101.1"/>
</dbReference>
<dbReference type="InterPro" id="IPR016166">
    <property type="entry name" value="FAD-bd_PCMH"/>
</dbReference>
<dbReference type="Proteomes" id="UP000612893">
    <property type="component" value="Unassembled WGS sequence"/>
</dbReference>
<keyword evidence="1" id="KW-0285">Flavoprotein</keyword>
<dbReference type="EMBL" id="JAEKNR010000101">
    <property type="protein sequence ID" value="MBJ7598282.1"/>
    <property type="molecule type" value="Genomic_DNA"/>
</dbReference>
<keyword evidence="2" id="KW-0274">FAD</keyword>
<protein>
    <submittedName>
        <fullName evidence="5">Xanthine dehydrogenase family protein subunit M</fullName>
    </submittedName>
</protein>
<feature type="domain" description="FAD-binding PCMH-type" evidence="4">
    <location>
        <begin position="5"/>
        <end position="180"/>
    </location>
</feature>
<dbReference type="Gene3D" id="3.30.465.10">
    <property type="match status" value="1"/>
</dbReference>
<dbReference type="InterPro" id="IPR016167">
    <property type="entry name" value="FAD-bd_PCMH_sub1"/>
</dbReference>
<evidence type="ECO:0000313" key="6">
    <source>
        <dbReference type="Proteomes" id="UP000612893"/>
    </source>
</evidence>
<evidence type="ECO:0000259" key="4">
    <source>
        <dbReference type="PROSITE" id="PS51387"/>
    </source>
</evidence>
<dbReference type="PANTHER" id="PTHR42659:SF2">
    <property type="entry name" value="XANTHINE DEHYDROGENASE SUBUNIT C-RELATED"/>
    <property type="match status" value="1"/>
</dbReference>
<name>A0A934NDC5_9BACT</name>
<keyword evidence="3" id="KW-0560">Oxidoreductase</keyword>
<dbReference type="Pfam" id="PF00941">
    <property type="entry name" value="FAD_binding_5"/>
    <property type="match status" value="1"/>
</dbReference>
<dbReference type="SUPFAM" id="SSF56176">
    <property type="entry name" value="FAD-binding/transporter-associated domain-like"/>
    <property type="match status" value="1"/>
</dbReference>
<organism evidence="5 6">
    <name type="scientific">Candidatus Nephthysia bennettiae</name>
    <dbReference type="NCBI Taxonomy" id="3127016"/>
    <lineage>
        <taxon>Bacteria</taxon>
        <taxon>Bacillati</taxon>
        <taxon>Candidatus Dormiibacterota</taxon>
        <taxon>Candidatus Dormibacteria</taxon>
        <taxon>Candidatus Dormibacterales</taxon>
        <taxon>Candidatus Dormibacteraceae</taxon>
        <taxon>Candidatus Nephthysia</taxon>
    </lineage>
</organism>
<evidence type="ECO:0000256" key="1">
    <source>
        <dbReference type="ARBA" id="ARBA00022630"/>
    </source>
</evidence>
<keyword evidence="6" id="KW-1185">Reference proteome</keyword>
<comment type="caution">
    <text evidence="5">The sequence shown here is derived from an EMBL/GenBank/DDBJ whole genome shotgun (WGS) entry which is preliminary data.</text>
</comment>
<dbReference type="GO" id="GO:0016491">
    <property type="term" value="F:oxidoreductase activity"/>
    <property type="evidence" value="ECO:0007669"/>
    <property type="project" value="UniProtKB-KW"/>
</dbReference>
<sequence>MGVKVKPPPFEYHAPQSVAEAVGLLAELDEAKVLAGGQSLIPLLNFRLARPGHLVDVNGLGELDHVYERDGGVAVGAAVRQAVAEQDPLLNRLCPLVPLALHHVAHRVIRNRGTVCGSIAHADPAAELCAALLTLNGQVVARSARGQRTVAAPDFFLGTFETALEPDELVTEVWFPAHDADVALVEESRRHGDYAMVGVARAGTRLTLFGVAPTPVLADPADPTRGLQPSGDLESTPEFKLHLVRTLVRRAAA</sequence>
<dbReference type="SUPFAM" id="SSF55447">
    <property type="entry name" value="CO dehydrogenase flavoprotein C-terminal domain-like"/>
    <property type="match status" value="1"/>
</dbReference>
<dbReference type="InterPro" id="IPR002346">
    <property type="entry name" value="Mopterin_DH_FAD-bd"/>
</dbReference>
<dbReference type="PANTHER" id="PTHR42659">
    <property type="entry name" value="XANTHINE DEHYDROGENASE SUBUNIT C-RELATED"/>
    <property type="match status" value="1"/>
</dbReference>
<dbReference type="PROSITE" id="PS51387">
    <property type="entry name" value="FAD_PCMH"/>
    <property type="match status" value="1"/>
</dbReference>
<dbReference type="GO" id="GO:0071949">
    <property type="term" value="F:FAD binding"/>
    <property type="evidence" value="ECO:0007669"/>
    <property type="project" value="InterPro"/>
</dbReference>
<dbReference type="InterPro" id="IPR016169">
    <property type="entry name" value="FAD-bd_PCMH_sub2"/>
</dbReference>
<evidence type="ECO:0000256" key="3">
    <source>
        <dbReference type="ARBA" id="ARBA00023002"/>
    </source>
</evidence>
<dbReference type="AlphaFoldDB" id="A0A934NDC5"/>
<reference evidence="5" key="1">
    <citation type="submission" date="2020-10" db="EMBL/GenBank/DDBJ databases">
        <title>Ca. Dormibacterota MAGs.</title>
        <authorList>
            <person name="Montgomery K."/>
        </authorList>
    </citation>
    <scope>NUCLEOTIDE SEQUENCE [LARGE SCALE GENOMIC DNA]</scope>
    <source>
        <strain evidence="5">SC8812_S17_10</strain>
    </source>
</reference>
<gene>
    <name evidence="5" type="ORF">JF922_09380</name>
</gene>
<dbReference type="InterPro" id="IPR036683">
    <property type="entry name" value="CO_DH_flav_C_dom_sf"/>
</dbReference>
<dbReference type="InterPro" id="IPR051312">
    <property type="entry name" value="Diverse_Substr_Oxidored"/>
</dbReference>
<dbReference type="Gene3D" id="3.30.43.10">
    <property type="entry name" value="Uridine Diphospho-n-acetylenolpyruvylglucosamine Reductase, domain 2"/>
    <property type="match status" value="1"/>
</dbReference>